<protein>
    <submittedName>
        <fullName evidence="4">Uncharacterized protein DUF1471</fullName>
    </submittedName>
</protein>
<dbReference type="InterPro" id="IPR010854">
    <property type="entry name" value="YdgH/BhsA/McbA-like_dom"/>
</dbReference>
<keyword evidence="5" id="KW-1185">Reference proteome</keyword>
<evidence type="ECO:0000259" key="3">
    <source>
        <dbReference type="Pfam" id="PF07338"/>
    </source>
</evidence>
<feature type="chain" id="PRO_5017083917" evidence="2">
    <location>
        <begin position="22"/>
        <end position="92"/>
    </location>
</feature>
<dbReference type="PANTHER" id="PTHR34156">
    <property type="entry name" value="OUTER MEMBRANE PROTEIN-RELATED-RELATED"/>
    <property type="match status" value="1"/>
</dbReference>
<sequence>MKRLTALVTTFTLFAATQTFAATEITARQAANLASGEFAVVTVDHNVTSVSEALPEIRQMADARGARHFQIIKMYEPEGNGLLHVSAALYRN</sequence>
<dbReference type="SUPFAM" id="SSF159871">
    <property type="entry name" value="YdgH-like"/>
    <property type="match status" value="1"/>
</dbReference>
<dbReference type="Proteomes" id="UP000254848">
    <property type="component" value="Unassembled WGS sequence"/>
</dbReference>
<name>A0A370R135_9GAMM</name>
<reference evidence="4 5" key="1">
    <citation type="submission" date="2018-07" db="EMBL/GenBank/DDBJ databases">
        <title>Genomic Encyclopedia of Type Strains, Phase IV (KMG-IV): sequencing the most valuable type-strain genomes for metagenomic binning, comparative biology and taxonomic classification.</title>
        <authorList>
            <person name="Goeker M."/>
        </authorList>
    </citation>
    <scope>NUCLEOTIDE SEQUENCE [LARGE SCALE GENOMIC DNA]</scope>
    <source>
        <strain evidence="4 5">DSM 103736</strain>
    </source>
</reference>
<dbReference type="AlphaFoldDB" id="A0A370R135"/>
<evidence type="ECO:0000313" key="5">
    <source>
        <dbReference type="Proteomes" id="UP000254848"/>
    </source>
</evidence>
<dbReference type="Pfam" id="PF07338">
    <property type="entry name" value="YdgH_BhsA-like"/>
    <property type="match status" value="1"/>
</dbReference>
<dbReference type="InterPro" id="IPR051096">
    <property type="entry name" value="BhsA/McbA_stress_biofilm_assoc"/>
</dbReference>
<evidence type="ECO:0000313" key="4">
    <source>
        <dbReference type="EMBL" id="RDK95619.1"/>
    </source>
</evidence>
<dbReference type="Gene3D" id="3.30.1660.10">
    <property type="entry name" value="Flavin-binding protein dodecin"/>
    <property type="match status" value="1"/>
</dbReference>
<feature type="signal peptide" evidence="2">
    <location>
        <begin position="1"/>
        <end position="21"/>
    </location>
</feature>
<dbReference type="InterPro" id="IPR036275">
    <property type="entry name" value="YdgH-like_sf"/>
</dbReference>
<dbReference type="InterPro" id="IPR025543">
    <property type="entry name" value="Dodecin-like"/>
</dbReference>
<organism evidence="4 5">
    <name type="scientific">Enterobacillus tribolii</name>
    <dbReference type="NCBI Taxonomy" id="1487935"/>
    <lineage>
        <taxon>Bacteria</taxon>
        <taxon>Pseudomonadati</taxon>
        <taxon>Pseudomonadota</taxon>
        <taxon>Gammaproteobacteria</taxon>
        <taxon>Enterobacterales</taxon>
        <taxon>Hafniaceae</taxon>
        <taxon>Enterobacillus</taxon>
    </lineage>
</organism>
<proteinExistence type="predicted"/>
<accession>A0A370R135</accession>
<dbReference type="EMBL" id="QRAP01000002">
    <property type="protein sequence ID" value="RDK95619.1"/>
    <property type="molecule type" value="Genomic_DNA"/>
</dbReference>
<feature type="domain" description="YdgH/BhsA/McbA-like" evidence="3">
    <location>
        <begin position="38"/>
        <end position="91"/>
    </location>
</feature>
<comment type="caution">
    <text evidence="4">The sequence shown here is derived from an EMBL/GenBank/DDBJ whole genome shotgun (WGS) entry which is preliminary data.</text>
</comment>
<evidence type="ECO:0000256" key="2">
    <source>
        <dbReference type="SAM" id="SignalP"/>
    </source>
</evidence>
<keyword evidence="1 2" id="KW-0732">Signal</keyword>
<dbReference type="OrthoDB" id="6638498at2"/>
<evidence type="ECO:0000256" key="1">
    <source>
        <dbReference type="ARBA" id="ARBA00022729"/>
    </source>
</evidence>
<gene>
    <name evidence="4" type="ORF">C8D90_10294</name>
</gene>
<dbReference type="RefSeq" id="WP_115457369.1">
    <property type="nucleotide sequence ID" value="NZ_QRAP01000002.1"/>
</dbReference>